<evidence type="ECO:0000313" key="3">
    <source>
        <dbReference type="EMBL" id="TQL63488.1"/>
    </source>
</evidence>
<dbReference type="PANTHER" id="PTHR46825:SF9">
    <property type="entry name" value="BETA-LACTAMASE-RELATED DOMAIN-CONTAINING PROTEIN"/>
    <property type="match status" value="1"/>
</dbReference>
<proteinExistence type="predicted"/>
<feature type="domain" description="Beta-lactamase-related" evidence="2">
    <location>
        <begin position="62"/>
        <end position="353"/>
    </location>
</feature>
<organism evidence="3 4">
    <name type="scientific">Propioniferax innocua</name>
    <dbReference type="NCBI Taxonomy" id="1753"/>
    <lineage>
        <taxon>Bacteria</taxon>
        <taxon>Bacillati</taxon>
        <taxon>Actinomycetota</taxon>
        <taxon>Actinomycetes</taxon>
        <taxon>Propionibacteriales</taxon>
        <taxon>Propionibacteriaceae</taxon>
        <taxon>Propioniferax</taxon>
    </lineage>
</organism>
<protein>
    <submittedName>
        <fullName evidence="3">CubicO group peptidase (Beta-lactamase class C family)</fullName>
    </submittedName>
</protein>
<feature type="transmembrane region" description="Helical" evidence="1">
    <location>
        <begin position="21"/>
        <end position="40"/>
    </location>
</feature>
<evidence type="ECO:0000256" key="1">
    <source>
        <dbReference type="SAM" id="Phobius"/>
    </source>
</evidence>
<dbReference type="InterPro" id="IPR001466">
    <property type="entry name" value="Beta-lactam-related"/>
</dbReference>
<dbReference type="Proteomes" id="UP000316196">
    <property type="component" value="Unassembled WGS sequence"/>
</dbReference>
<accession>A0A542ZT17</accession>
<dbReference type="EMBL" id="VFOR01000001">
    <property type="protein sequence ID" value="TQL63488.1"/>
    <property type="molecule type" value="Genomic_DNA"/>
</dbReference>
<keyword evidence="1" id="KW-1133">Transmembrane helix</keyword>
<sequence length="368" mass="38740">MGPLRSDQDTVLARRHSRRSVLLAAGPALAAVGLVGVGYGPRHIGLGEPTGDRALADALRPHLRGRHHVAVAVLEPGRTRFAGFGADEHTEFEVASISKTFTAATTMDAVEMGAVTLDTTVADILGARASGSALADTTLADLASHTAGLPSTDPRQIMRTLTAAFLRKDPYRGSSEEVIDIALGAELQTPGEHSYSNLSVAVLAHLVAKATGIPWVEHLAMITERLDQTNTWAPLTQDRLPADAPRGHDAAGRAAQPWVMQGWAPAGGVRSTAADLARNLRSMMDGSNPGSRGLDPLVRRDGGRTVGVCWSTDPLESGGTLTWHNGMSHGFTSFHGYTDDGRGVVLLADSVPDLDALALDIIEQKVAV</sequence>
<dbReference type="InterPro" id="IPR012338">
    <property type="entry name" value="Beta-lactam/transpept-like"/>
</dbReference>
<evidence type="ECO:0000259" key="2">
    <source>
        <dbReference type="Pfam" id="PF00144"/>
    </source>
</evidence>
<comment type="caution">
    <text evidence="3">The sequence shown here is derived from an EMBL/GenBank/DDBJ whole genome shotgun (WGS) entry which is preliminary data.</text>
</comment>
<keyword evidence="4" id="KW-1185">Reference proteome</keyword>
<keyword evidence="1" id="KW-0812">Transmembrane</keyword>
<dbReference type="SUPFAM" id="SSF56601">
    <property type="entry name" value="beta-lactamase/transpeptidase-like"/>
    <property type="match status" value="1"/>
</dbReference>
<reference evidence="3 4" key="1">
    <citation type="submission" date="2019-06" db="EMBL/GenBank/DDBJ databases">
        <title>Sequencing the genomes of 1000 actinobacteria strains.</title>
        <authorList>
            <person name="Klenk H.-P."/>
        </authorList>
    </citation>
    <scope>NUCLEOTIDE SEQUENCE [LARGE SCALE GENOMIC DNA]</scope>
    <source>
        <strain evidence="3 4">DSM 8251</strain>
    </source>
</reference>
<evidence type="ECO:0000313" key="4">
    <source>
        <dbReference type="Proteomes" id="UP000316196"/>
    </source>
</evidence>
<dbReference type="AlphaFoldDB" id="A0A542ZT17"/>
<keyword evidence="1" id="KW-0472">Membrane</keyword>
<dbReference type="PANTHER" id="PTHR46825">
    <property type="entry name" value="D-ALANYL-D-ALANINE-CARBOXYPEPTIDASE/ENDOPEPTIDASE AMPH"/>
    <property type="match status" value="1"/>
</dbReference>
<name>A0A542ZT17_9ACTN</name>
<dbReference type="InterPro" id="IPR050491">
    <property type="entry name" value="AmpC-like"/>
</dbReference>
<dbReference type="Gene3D" id="3.40.710.10">
    <property type="entry name" value="DD-peptidase/beta-lactamase superfamily"/>
    <property type="match status" value="1"/>
</dbReference>
<dbReference type="Pfam" id="PF00144">
    <property type="entry name" value="Beta-lactamase"/>
    <property type="match status" value="1"/>
</dbReference>
<gene>
    <name evidence="3" type="ORF">FB460_1303</name>
</gene>
<dbReference type="RefSeq" id="WP_170209973.1">
    <property type="nucleotide sequence ID" value="NZ_BAAAMD010000002.1"/>
</dbReference>